<proteinExistence type="predicted"/>
<evidence type="ECO:0000256" key="1">
    <source>
        <dbReference type="SAM" id="MobiDB-lite"/>
    </source>
</evidence>
<dbReference type="Proteomes" id="UP000199706">
    <property type="component" value="Unassembled WGS sequence"/>
</dbReference>
<dbReference type="AlphaFoldDB" id="A0A1G7YD22"/>
<protein>
    <submittedName>
        <fullName evidence="2">Uncharacterized protein</fullName>
    </submittedName>
</protein>
<evidence type="ECO:0000313" key="3">
    <source>
        <dbReference type="Proteomes" id="UP000199706"/>
    </source>
</evidence>
<evidence type="ECO:0000313" key="2">
    <source>
        <dbReference type="EMBL" id="SDG93820.1"/>
    </source>
</evidence>
<sequence length="139" mass="15689">MAYRNPKHDRRHAVDPRLASRTAQPTRTDIARALIAAGEHPETIRADWRPVALAWLAHATRERYEQGVLDPDELVLAQRLVERLGEAGVMAHHRCRLGDEKKPKAPLTNLRAVPGLMPAFDRGRGRHRAYQRAKEAASL</sequence>
<gene>
    <name evidence="2" type="ORF">SAMN05216466_106118</name>
</gene>
<accession>A0A1G7YD22</accession>
<feature type="compositionally biased region" description="Basic residues" evidence="1">
    <location>
        <begin position="1"/>
        <end position="11"/>
    </location>
</feature>
<name>A0A1G7YD22_9BURK</name>
<feature type="region of interest" description="Disordered" evidence="1">
    <location>
        <begin position="1"/>
        <end position="26"/>
    </location>
</feature>
<organism evidence="2 3">
    <name type="scientific">Paraburkholderia phenazinium</name>
    <dbReference type="NCBI Taxonomy" id="60549"/>
    <lineage>
        <taxon>Bacteria</taxon>
        <taxon>Pseudomonadati</taxon>
        <taxon>Pseudomonadota</taxon>
        <taxon>Betaproteobacteria</taxon>
        <taxon>Burkholderiales</taxon>
        <taxon>Burkholderiaceae</taxon>
        <taxon>Paraburkholderia</taxon>
    </lineage>
</organism>
<reference evidence="2 3" key="1">
    <citation type="submission" date="2016-10" db="EMBL/GenBank/DDBJ databases">
        <authorList>
            <person name="de Groot N.N."/>
        </authorList>
    </citation>
    <scope>NUCLEOTIDE SEQUENCE [LARGE SCALE GENOMIC DNA]</scope>
    <source>
        <strain evidence="2 3">LMG 2247</strain>
    </source>
</reference>
<dbReference type="EMBL" id="FNCJ01000006">
    <property type="protein sequence ID" value="SDG93820.1"/>
    <property type="molecule type" value="Genomic_DNA"/>
</dbReference>
<dbReference type="RefSeq" id="WP_090685402.1">
    <property type="nucleotide sequence ID" value="NZ_FNCJ01000006.1"/>
</dbReference>